<feature type="compositionally biased region" description="Polar residues" evidence="1">
    <location>
        <begin position="1613"/>
        <end position="1626"/>
    </location>
</feature>
<evidence type="ECO:0000313" key="2">
    <source>
        <dbReference type="EMBL" id="KAG8178445.1"/>
    </source>
</evidence>
<accession>A0AAV6U4K2</accession>
<feature type="compositionally biased region" description="Polar residues" evidence="1">
    <location>
        <begin position="770"/>
        <end position="785"/>
    </location>
</feature>
<proteinExistence type="predicted"/>
<feature type="region of interest" description="Disordered" evidence="1">
    <location>
        <begin position="1235"/>
        <end position="1273"/>
    </location>
</feature>
<feature type="compositionally biased region" description="Basic and acidic residues" evidence="1">
    <location>
        <begin position="1698"/>
        <end position="1714"/>
    </location>
</feature>
<feature type="compositionally biased region" description="Polar residues" evidence="1">
    <location>
        <begin position="1676"/>
        <end position="1689"/>
    </location>
</feature>
<dbReference type="Proteomes" id="UP000827092">
    <property type="component" value="Unassembled WGS sequence"/>
</dbReference>
<feature type="compositionally biased region" description="Basic and acidic residues" evidence="1">
    <location>
        <begin position="932"/>
        <end position="950"/>
    </location>
</feature>
<feature type="compositionally biased region" description="Basic and acidic residues" evidence="1">
    <location>
        <begin position="1595"/>
        <end position="1609"/>
    </location>
</feature>
<feature type="compositionally biased region" description="Polar residues" evidence="1">
    <location>
        <begin position="471"/>
        <end position="483"/>
    </location>
</feature>
<feature type="region of interest" description="Disordered" evidence="1">
    <location>
        <begin position="627"/>
        <end position="1065"/>
    </location>
</feature>
<feature type="compositionally biased region" description="Basic and acidic residues" evidence="1">
    <location>
        <begin position="357"/>
        <end position="382"/>
    </location>
</feature>
<evidence type="ECO:0000256" key="1">
    <source>
        <dbReference type="SAM" id="MobiDB-lite"/>
    </source>
</evidence>
<feature type="compositionally biased region" description="Basic and acidic residues" evidence="1">
    <location>
        <begin position="1498"/>
        <end position="1514"/>
    </location>
</feature>
<comment type="caution">
    <text evidence="2">The sequence shown here is derived from an EMBL/GenBank/DDBJ whole genome shotgun (WGS) entry which is preliminary data.</text>
</comment>
<feature type="region of interest" description="Disordered" evidence="1">
    <location>
        <begin position="1175"/>
        <end position="1216"/>
    </location>
</feature>
<feature type="compositionally biased region" description="Basic and acidic residues" evidence="1">
    <location>
        <begin position="333"/>
        <end position="346"/>
    </location>
</feature>
<feature type="compositionally biased region" description="Polar residues" evidence="1">
    <location>
        <begin position="1484"/>
        <end position="1497"/>
    </location>
</feature>
<feature type="compositionally biased region" description="Basic and acidic residues" evidence="1">
    <location>
        <begin position="977"/>
        <end position="987"/>
    </location>
</feature>
<feature type="compositionally biased region" description="Basic and acidic residues" evidence="1">
    <location>
        <begin position="823"/>
        <end position="841"/>
    </location>
</feature>
<feature type="compositionally biased region" description="Basic and acidic residues" evidence="1">
    <location>
        <begin position="1134"/>
        <end position="1143"/>
    </location>
</feature>
<feature type="compositionally biased region" description="Basic and acidic residues" evidence="1">
    <location>
        <begin position="1175"/>
        <end position="1200"/>
    </location>
</feature>
<feature type="compositionally biased region" description="Basic and acidic residues" evidence="1">
    <location>
        <begin position="759"/>
        <end position="769"/>
    </location>
</feature>
<feature type="compositionally biased region" description="Polar residues" evidence="1">
    <location>
        <begin position="878"/>
        <end position="894"/>
    </location>
</feature>
<feature type="region of interest" description="Disordered" evidence="1">
    <location>
        <begin position="1469"/>
        <end position="1875"/>
    </location>
</feature>
<feature type="region of interest" description="Disordered" evidence="1">
    <location>
        <begin position="451"/>
        <end position="511"/>
    </location>
</feature>
<feature type="compositionally biased region" description="Basic and acidic residues" evidence="1">
    <location>
        <begin position="912"/>
        <end position="923"/>
    </location>
</feature>
<feature type="compositionally biased region" description="Basic and acidic residues" evidence="1">
    <location>
        <begin position="1643"/>
        <end position="1674"/>
    </location>
</feature>
<feature type="compositionally biased region" description="Basic and acidic residues" evidence="1">
    <location>
        <begin position="803"/>
        <end position="814"/>
    </location>
</feature>
<feature type="compositionally biased region" description="Basic and acidic residues" evidence="1">
    <location>
        <begin position="1790"/>
        <end position="1810"/>
    </location>
</feature>
<gene>
    <name evidence="2" type="ORF">JTE90_016117</name>
</gene>
<dbReference type="EMBL" id="JAFNEN010000696">
    <property type="protein sequence ID" value="KAG8178445.1"/>
    <property type="molecule type" value="Genomic_DNA"/>
</dbReference>
<feature type="compositionally biased region" description="Basic and acidic residues" evidence="1">
    <location>
        <begin position="1247"/>
        <end position="1260"/>
    </location>
</feature>
<feature type="compositionally biased region" description="Basic and acidic residues" evidence="1">
    <location>
        <begin position="1822"/>
        <end position="1846"/>
    </location>
</feature>
<feature type="compositionally biased region" description="Polar residues" evidence="1">
    <location>
        <begin position="1202"/>
        <end position="1216"/>
    </location>
</feature>
<feature type="region of interest" description="Disordered" evidence="1">
    <location>
        <begin position="1134"/>
        <end position="1153"/>
    </location>
</feature>
<evidence type="ECO:0000313" key="3">
    <source>
        <dbReference type="Proteomes" id="UP000827092"/>
    </source>
</evidence>
<keyword evidence="3" id="KW-1185">Reference proteome</keyword>
<feature type="compositionally biased region" description="Low complexity" evidence="1">
    <location>
        <begin position="1261"/>
        <end position="1273"/>
    </location>
</feature>
<reference evidence="2 3" key="1">
    <citation type="journal article" date="2022" name="Nat. Ecol. Evol.">
        <title>A masculinizing supergene underlies an exaggerated male reproductive morph in a spider.</title>
        <authorList>
            <person name="Hendrickx F."/>
            <person name="De Corte Z."/>
            <person name="Sonet G."/>
            <person name="Van Belleghem S.M."/>
            <person name="Kostlbacher S."/>
            <person name="Vangestel C."/>
        </authorList>
    </citation>
    <scope>NUCLEOTIDE SEQUENCE [LARGE SCALE GENOMIC DNA]</scope>
    <source>
        <strain evidence="2">W744_W776</strain>
    </source>
</reference>
<feature type="compositionally biased region" description="Low complexity" evidence="1">
    <location>
        <begin position="451"/>
        <end position="467"/>
    </location>
</feature>
<protein>
    <submittedName>
        <fullName evidence="2">Uncharacterized protein</fullName>
    </submittedName>
</protein>
<feature type="region of interest" description="Disordered" evidence="1">
    <location>
        <begin position="323"/>
        <end position="419"/>
    </location>
</feature>
<sequence>MSLENDQNNLFLALGKGNALAISLGAQNCERTCSTNNHRTNKTWIPPPGKSNRGLNTCCPQNHIKACLILQLIENENGLGQVPYSSREIKQNKNAKGIGNSSHKQEQTVQEFDKMAQEHEMKQKTFLKYVDGIKEELDELRGFVKKLENNQRNLFHRNSQFKYNNEEQINELLGISSVSEIDSGNDRLNRKESFSQPVAESTRLTSKYKDKNFKHLLKKDPSSSSLSTNEIPTIPLNQSKYIDQFKEHLEPESFVDVRHCDASTELVKKLADNTMKMKFCIDLVNQQDKVVNSKQKKYIQAAETLQQNQLNIIKRLYKVIDSSTSTSGSSENRVARESKKPRPTKKESRRKSNNNLKDIKTVNGKKETKDKNRKTSKDERFTKANLEPTGKRKDSLPSFHFDMPNPRPFIPIPKRRDDISKYSSINESRRRQDHDETSDSNLLVISRQAENLNRSGSNHSNRNSNLLEGINDSNNSIKTSQASRKPAKAGRTASKLSEIPRESDSYFSSEDSVLHKTNSYDYVCKTIIKQIMRRYPPSATYGYNAIDGLAPPMTDIIRKVDQIVNDIMPSMGGERNAARVQPGPVEERGRASVEERYIQPTDEPLNNIQQNERQSNQNLMNIQDLQALERTQNRDGRLQNRRPRERPDTRNSIDNHENRPRDERGAPDRTHRSSINRDAADDQEDLPPHDRPPNRRPSERPDTRNSIDNHENRPRDERGAPDRTHRSSINRDAADDQEDLPPHDRPPNRILMGNQRNLPQRERDHDRRSSANPLNRDVINNQRQNIPPHDRPPSRTSVKRLKNGRDDLSNDRQRVSNGRHSKEKQEKDSKRMSKNENHPELEVEEGDLSAEELPQSRSQAAAEGVDLPQRERDHGRRSSANSLNRDFINNQRQNIPPHDTPPSRTSPKRLKNGRDDLSNDRHRVSNGRHSKEKQEKDSKRMSKNENHPELELEEGDLSAEELPQSRSQAAAEGVDLPQRERDHDRRSSANSLNRDFRNNQRQNIPPHDRPPSRTSPKRMKNGREEGDLSAEELPQSRSQAAEGVDQEHHYYTSTPKGVKPTKMQSFEPSRIEKHIPEIDEPQSQNRTFHQSRSSHSFTRLDSVERCNCIGPCTNPRHMGASVFEDSDSNLRHLSNERRDRTGREIGYQSRSSHSFTRMDSVEICNCVGSCNNPRHVSESKLEDSDNKVEHISNENRDKTGRSKASNQQSWSSNVPTGPNSIIICDCDGPCNNPTHIPESMLEDSNNNDEHASTENRDRTGRQSQSSHSTRLSSMEMCDCDGPCNNPMHFRESLLRDVRYLAGYNPRKRGTKTKPKHFKELFKKMPDSDAEDRNHSKELEAKKTLQGGSLSKSSASLEQMECNCVGRCKNPRHLKGKGSKKSDSVEWQCSCEGKCRNLRHILRPSTDTISSSSSLVSSGRCSCEGRCRNLRHLLRSSDSRTSSSSRGFPYCPHSSSEQCDCPESCTNPFHEQSSPEISNRRSGEDNGSSEQTHKSPSMSKERHFKDSGFESDKSTPFKPKHDKFDTSSEQSHGFEDSGYASDKSSSGKWKPDKSGASSKRSHDKDSGYVSDKSALSKQSHDFKDSGYVSDKSSSFPEKHDKSSEHIHDFEDSGYASNKSTSSNQKRNILSKRWSDSYQDQLSPEFKREDSGYSSDKSRRENSLETASKHLEDPEKNPGSSTKQDNESTPSLPRRNKLQTHQEHDKDKTVKEEFRSKSHITIRSTDVEPFVELIVKIAEDHEENNTTHPQETQPNPRHSPEEDKASKQEMSKEYIQESDSKVGHGPRHTSTPKKERPLKKESLGMSKIEKHQSSSKPTSGETSDDSKHGKSSEEEMSKEYIPESDSKVGHGPRHTSTPKKERPVKKESLGMSKIEKH</sequence>
<organism evidence="2 3">
    <name type="scientific">Oedothorax gibbosus</name>
    <dbReference type="NCBI Taxonomy" id="931172"/>
    <lineage>
        <taxon>Eukaryota</taxon>
        <taxon>Metazoa</taxon>
        <taxon>Ecdysozoa</taxon>
        <taxon>Arthropoda</taxon>
        <taxon>Chelicerata</taxon>
        <taxon>Arachnida</taxon>
        <taxon>Araneae</taxon>
        <taxon>Araneomorphae</taxon>
        <taxon>Entelegynae</taxon>
        <taxon>Araneoidea</taxon>
        <taxon>Linyphiidae</taxon>
        <taxon>Erigoninae</taxon>
        <taxon>Oedothorax</taxon>
    </lineage>
</organism>
<feature type="compositionally biased region" description="Polar residues" evidence="1">
    <location>
        <begin position="988"/>
        <end position="1003"/>
    </location>
</feature>
<feature type="compositionally biased region" description="Basic and acidic residues" evidence="1">
    <location>
        <begin position="1856"/>
        <end position="1875"/>
    </location>
</feature>
<feature type="compositionally biased region" description="Basic and acidic residues" evidence="1">
    <location>
        <begin position="1756"/>
        <end position="1780"/>
    </location>
</feature>
<feature type="compositionally biased region" description="Polar residues" evidence="1">
    <location>
        <begin position="1744"/>
        <end position="1754"/>
    </location>
</feature>
<feature type="compositionally biased region" description="Basic and acidic residues" evidence="1">
    <location>
        <begin position="645"/>
        <end position="671"/>
    </location>
</feature>
<name>A0AAV6U4K2_9ARAC</name>
<feature type="compositionally biased region" description="Basic and acidic residues" evidence="1">
    <location>
        <begin position="686"/>
        <end position="725"/>
    </location>
</feature>